<dbReference type="Proteomes" id="UP000541426">
    <property type="component" value="Unassembled WGS sequence"/>
</dbReference>
<comment type="caution">
    <text evidence="2">The sequence shown here is derived from an EMBL/GenBank/DDBJ whole genome shotgun (WGS) entry which is preliminary data.</text>
</comment>
<dbReference type="AlphaFoldDB" id="A0A7W6DQ85"/>
<feature type="compositionally biased region" description="Acidic residues" evidence="1">
    <location>
        <begin position="95"/>
        <end position="104"/>
    </location>
</feature>
<protein>
    <submittedName>
        <fullName evidence="2">General stress protein YciG</fullName>
    </submittedName>
</protein>
<feature type="region of interest" description="Disordered" evidence="1">
    <location>
        <begin position="1"/>
        <end position="181"/>
    </location>
</feature>
<sequence>MPSLFSAPTYTPGAALPQRSIQELQQTPAAQSREAASGSSYRESPQGAGLPAATGATAEPTPVTPEPAPTPAVSTSQTGRMTALVIDMQARQDAVETDEQDAEASEAQSEAIRESATPRGTDQQSVEFRERRSEIAEAGGPDETSVGTSEAEDPARQAAQNYRDANETTSGVEPAKLLMDA</sequence>
<organism evidence="2 3">
    <name type="scientific">Sagittula marina</name>
    <dbReference type="NCBI Taxonomy" id="943940"/>
    <lineage>
        <taxon>Bacteria</taxon>
        <taxon>Pseudomonadati</taxon>
        <taxon>Pseudomonadota</taxon>
        <taxon>Alphaproteobacteria</taxon>
        <taxon>Rhodobacterales</taxon>
        <taxon>Roseobacteraceae</taxon>
        <taxon>Sagittula</taxon>
    </lineage>
</organism>
<keyword evidence="3" id="KW-1185">Reference proteome</keyword>
<evidence type="ECO:0000313" key="3">
    <source>
        <dbReference type="Proteomes" id="UP000541426"/>
    </source>
</evidence>
<evidence type="ECO:0000313" key="2">
    <source>
        <dbReference type="EMBL" id="MBB3986814.1"/>
    </source>
</evidence>
<reference evidence="2 3" key="1">
    <citation type="submission" date="2020-08" db="EMBL/GenBank/DDBJ databases">
        <title>Genomic Encyclopedia of Type Strains, Phase IV (KMG-IV): sequencing the most valuable type-strain genomes for metagenomic binning, comparative biology and taxonomic classification.</title>
        <authorList>
            <person name="Goeker M."/>
        </authorList>
    </citation>
    <scope>NUCLEOTIDE SEQUENCE [LARGE SCALE GENOMIC DNA]</scope>
    <source>
        <strain evidence="2 3">DSM 102235</strain>
    </source>
</reference>
<dbReference type="RefSeq" id="WP_183967480.1">
    <property type="nucleotide sequence ID" value="NZ_JACIEJ010000007.1"/>
</dbReference>
<evidence type="ECO:0000256" key="1">
    <source>
        <dbReference type="SAM" id="MobiDB-lite"/>
    </source>
</evidence>
<feature type="compositionally biased region" description="Low complexity" evidence="1">
    <location>
        <begin position="48"/>
        <end position="61"/>
    </location>
</feature>
<feature type="compositionally biased region" description="Polar residues" evidence="1">
    <location>
        <begin position="19"/>
        <end position="30"/>
    </location>
</feature>
<proteinExistence type="predicted"/>
<dbReference type="EMBL" id="JACIEJ010000007">
    <property type="protein sequence ID" value="MBB3986814.1"/>
    <property type="molecule type" value="Genomic_DNA"/>
</dbReference>
<gene>
    <name evidence="2" type="ORF">GGQ68_003157</name>
</gene>
<accession>A0A7W6DQ85</accession>
<name>A0A7W6DQ85_9RHOB</name>